<keyword evidence="9" id="KW-0326">Glycosidase</keyword>
<dbReference type="InterPro" id="IPR008979">
    <property type="entry name" value="Galactose-bd-like_sf"/>
</dbReference>
<proteinExistence type="inferred from homology"/>
<gene>
    <name evidence="17" type="ORF">EYB31_09855</name>
</gene>
<evidence type="ECO:0000256" key="3">
    <source>
        <dbReference type="ARBA" id="ARBA00004740"/>
    </source>
</evidence>
<reference evidence="17 18" key="1">
    <citation type="submission" date="2019-02" db="EMBL/GenBank/DDBJ databases">
        <title>Paenibacillus sp. nov., isolated from surface-sterilized tissue of Thalictrum simplex L.</title>
        <authorList>
            <person name="Tuo L."/>
        </authorList>
    </citation>
    <scope>NUCLEOTIDE SEQUENCE [LARGE SCALE GENOMIC DNA]</scope>
    <source>
        <strain evidence="17 18">N2SHLJ1</strain>
    </source>
</reference>
<evidence type="ECO:0000256" key="8">
    <source>
        <dbReference type="ARBA" id="ARBA00023180"/>
    </source>
</evidence>
<dbReference type="InterPro" id="IPR006102">
    <property type="entry name" value="Ig-like_GH2"/>
</dbReference>
<dbReference type="InterPro" id="IPR054593">
    <property type="entry name" value="Beta-mannosidase-like_N2"/>
</dbReference>
<organism evidence="17 18">
    <name type="scientific">Paenibacillus thalictri</name>
    <dbReference type="NCBI Taxonomy" id="2527873"/>
    <lineage>
        <taxon>Bacteria</taxon>
        <taxon>Bacillati</taxon>
        <taxon>Bacillota</taxon>
        <taxon>Bacilli</taxon>
        <taxon>Bacillales</taxon>
        <taxon>Paenibacillaceae</taxon>
        <taxon>Paenibacillus</taxon>
    </lineage>
</organism>
<sequence>MKTEAIVDLTGSWRLAKVQGADLSEGGSAPAAEGLEWMDAAVPGAVHYELVKHGKLTNPFESTEAAFAAEWVAQSDWVYVKTFSFHAGDSADQYLYALKFDGIDTFSDIWLNGQRIGQTANAYRSYQFEVPSAMLKPEGNELLVHVKSHYRMIEGKIPAAEQMARTGSPSGLLGKSLIRRYQRSFFTNSSLLNLGTGVLGIGVHKPVSLLRYPKTRIAESYFAAETMTEQEASAFVEIKLVKEAGASQALKVEATLWEAEAGAGKPAASAVETVYGDSVTLPLRIGQPKLWWPRGYGRQNLYRLMIRVYDGDTLLHETEKKVGLKRVEVVRELPNGRKTFFIRVNGRKIHARGSNLIPVDYLKVHDTWDAYERLFWIMHNSNHNMLRIWGGGAVETDAFYDRCDELGIMIWQDFFLHSNVYPDYDPEFVEEFRLESVELVKRIRDRASLGILCGGNEQMEGWDEWNWKAEMDRFYGEPLIAGLLPDIAQKLCPEIPYVINSPHGGKMAQSAVEGDMHNWGNFYNATKDPQFVTETCWNLESYSRPETLKASMGLDVEEFTERGWHKQWKERTSIALLTKFPYSAYHNVATLRDYLRALEIEQSQADYHALSMLRLRSSSCSGILYWSLNKGGPLFGFGCVDYKGYPLMSYYAVKKVFSDTLIGVYRDVDDIRIVASNLTAEPLHGEIRITHMNADGADLKRWQIPVSVQPDFTGNVFDIASYYSEIADRTREIVHVEWLVDGSVISDDTLYFCTIAEFAAASEPVSATAAPSGPASWTLELETASVSKMVLLESNQKLLFSDNYFTLVPGVKKRIDVTLLEQTGGDEVLLTAASLDAEQYSQRLVLQM</sequence>
<evidence type="ECO:0000256" key="2">
    <source>
        <dbReference type="ARBA" id="ARBA00004613"/>
    </source>
</evidence>
<dbReference type="Pfam" id="PF22666">
    <property type="entry name" value="Glyco_hydro_2_N2"/>
    <property type="match status" value="1"/>
</dbReference>
<accession>A0A4Q9DSP8</accession>
<feature type="domain" description="Mannosidase Ig/CBM-like" evidence="15">
    <location>
        <begin position="670"/>
        <end position="753"/>
    </location>
</feature>
<evidence type="ECO:0000259" key="15">
    <source>
        <dbReference type="Pfam" id="PF17786"/>
    </source>
</evidence>
<dbReference type="Pfam" id="PF17786">
    <property type="entry name" value="Mannosidase_ig"/>
    <property type="match status" value="1"/>
</dbReference>
<comment type="similarity">
    <text evidence="10">Belongs to the glycosyl hydrolase 2 family. Beta-mannosidase B subfamily.</text>
</comment>
<feature type="domain" description="Beta-mannosidase Ig-fold" evidence="14">
    <location>
        <begin position="775"/>
        <end position="823"/>
    </location>
</feature>
<dbReference type="InterPro" id="IPR041447">
    <property type="entry name" value="Mannosidase_ig"/>
</dbReference>
<dbReference type="InterPro" id="IPR041625">
    <property type="entry name" value="Beta-mannosidase_Ig"/>
</dbReference>
<dbReference type="PANTHER" id="PTHR43730">
    <property type="entry name" value="BETA-MANNOSIDASE"/>
    <property type="match status" value="1"/>
</dbReference>
<protein>
    <recommendedName>
        <fullName evidence="11">Beta-mannosidase B</fullName>
        <ecNumber evidence="5">3.2.1.25</ecNumber>
    </recommendedName>
    <alternativeName>
        <fullName evidence="12">Mannanase B</fullName>
    </alternativeName>
</protein>
<keyword evidence="18" id="KW-1185">Reference proteome</keyword>
<dbReference type="PANTHER" id="PTHR43730:SF1">
    <property type="entry name" value="BETA-MANNOSIDASE"/>
    <property type="match status" value="1"/>
</dbReference>
<dbReference type="Pfam" id="PF17753">
    <property type="entry name" value="Ig_mannosidase"/>
    <property type="match status" value="1"/>
</dbReference>
<dbReference type="Gene3D" id="2.60.120.260">
    <property type="entry name" value="Galactose-binding domain-like"/>
    <property type="match status" value="1"/>
</dbReference>
<evidence type="ECO:0000256" key="12">
    <source>
        <dbReference type="ARBA" id="ARBA00041614"/>
    </source>
</evidence>
<dbReference type="OrthoDB" id="9801077at2"/>
<evidence type="ECO:0000259" key="16">
    <source>
        <dbReference type="Pfam" id="PF22666"/>
    </source>
</evidence>
<dbReference type="EMBL" id="SIRE01000006">
    <property type="protein sequence ID" value="TBL79889.1"/>
    <property type="molecule type" value="Genomic_DNA"/>
</dbReference>
<evidence type="ECO:0000259" key="14">
    <source>
        <dbReference type="Pfam" id="PF17753"/>
    </source>
</evidence>
<evidence type="ECO:0000256" key="6">
    <source>
        <dbReference type="ARBA" id="ARBA00022525"/>
    </source>
</evidence>
<dbReference type="InterPro" id="IPR017853">
    <property type="entry name" value="GH"/>
</dbReference>
<comment type="pathway">
    <text evidence="3">Glycan metabolism; N-glycan degradation.</text>
</comment>
<dbReference type="SUPFAM" id="SSF51445">
    <property type="entry name" value="(Trans)glycosidases"/>
    <property type="match status" value="1"/>
</dbReference>
<evidence type="ECO:0000256" key="9">
    <source>
        <dbReference type="ARBA" id="ARBA00023295"/>
    </source>
</evidence>
<dbReference type="GO" id="GO:0005975">
    <property type="term" value="P:carbohydrate metabolic process"/>
    <property type="evidence" value="ECO:0007669"/>
    <property type="project" value="InterPro"/>
</dbReference>
<dbReference type="SUPFAM" id="SSF49303">
    <property type="entry name" value="beta-Galactosidase/glucuronidase domain"/>
    <property type="match status" value="2"/>
</dbReference>
<comment type="catalytic activity">
    <reaction evidence="1">
        <text>Hydrolysis of terminal, non-reducing beta-D-mannose residues in beta-D-mannosides.</text>
        <dbReference type="EC" id="3.2.1.25"/>
    </reaction>
</comment>
<dbReference type="GO" id="GO:0004567">
    <property type="term" value="F:beta-mannosidase activity"/>
    <property type="evidence" value="ECO:0007669"/>
    <property type="project" value="UniProtKB-EC"/>
</dbReference>
<dbReference type="RefSeq" id="WP_131013135.1">
    <property type="nucleotide sequence ID" value="NZ_SIRE01000006.1"/>
</dbReference>
<dbReference type="Gene3D" id="3.20.20.80">
    <property type="entry name" value="Glycosidases"/>
    <property type="match status" value="1"/>
</dbReference>
<dbReference type="InterPro" id="IPR036156">
    <property type="entry name" value="Beta-gal/glucu_dom_sf"/>
</dbReference>
<dbReference type="GO" id="GO:0006516">
    <property type="term" value="P:glycoprotein catabolic process"/>
    <property type="evidence" value="ECO:0007669"/>
    <property type="project" value="TreeGrafter"/>
</dbReference>
<keyword evidence="7" id="KW-0378">Hydrolase</keyword>
<evidence type="ECO:0000256" key="1">
    <source>
        <dbReference type="ARBA" id="ARBA00000829"/>
    </source>
</evidence>
<keyword evidence="8" id="KW-0325">Glycoprotein</keyword>
<evidence type="ECO:0000256" key="4">
    <source>
        <dbReference type="ARBA" id="ARBA00011738"/>
    </source>
</evidence>
<name>A0A4Q9DSP8_9BACL</name>
<feature type="domain" description="Beta-mannosidase-like galactose-binding" evidence="16">
    <location>
        <begin position="33"/>
        <end position="160"/>
    </location>
</feature>
<dbReference type="EC" id="3.2.1.25" evidence="5"/>
<dbReference type="InterPro" id="IPR050887">
    <property type="entry name" value="Beta-mannosidase_GH2"/>
</dbReference>
<comment type="caution">
    <text evidence="17">The sequence shown here is derived from an EMBL/GenBank/DDBJ whole genome shotgun (WGS) entry which is preliminary data.</text>
</comment>
<evidence type="ECO:0000313" key="17">
    <source>
        <dbReference type="EMBL" id="TBL79889.1"/>
    </source>
</evidence>
<dbReference type="Proteomes" id="UP000293142">
    <property type="component" value="Unassembled WGS sequence"/>
</dbReference>
<keyword evidence="6" id="KW-0964">Secreted</keyword>
<dbReference type="InterPro" id="IPR013783">
    <property type="entry name" value="Ig-like_fold"/>
</dbReference>
<comment type="subcellular location">
    <subcellularLocation>
        <location evidence="2">Secreted</location>
    </subcellularLocation>
</comment>
<evidence type="ECO:0000256" key="10">
    <source>
        <dbReference type="ARBA" id="ARBA00038429"/>
    </source>
</evidence>
<comment type="subunit">
    <text evidence="4">Homodimer.</text>
</comment>
<evidence type="ECO:0000256" key="5">
    <source>
        <dbReference type="ARBA" id="ARBA00012754"/>
    </source>
</evidence>
<dbReference type="Gene3D" id="2.60.40.10">
    <property type="entry name" value="Immunoglobulins"/>
    <property type="match status" value="2"/>
</dbReference>
<evidence type="ECO:0000256" key="11">
    <source>
        <dbReference type="ARBA" id="ARBA00041069"/>
    </source>
</evidence>
<dbReference type="Pfam" id="PF00703">
    <property type="entry name" value="Glyco_hydro_2"/>
    <property type="match status" value="1"/>
</dbReference>
<evidence type="ECO:0000256" key="7">
    <source>
        <dbReference type="ARBA" id="ARBA00022801"/>
    </source>
</evidence>
<dbReference type="GO" id="GO:0005576">
    <property type="term" value="C:extracellular region"/>
    <property type="evidence" value="ECO:0007669"/>
    <property type="project" value="UniProtKB-SubCell"/>
</dbReference>
<feature type="domain" description="Glycoside hydrolase family 2 immunoglobulin-like beta-sandwich" evidence="13">
    <location>
        <begin position="222"/>
        <end position="324"/>
    </location>
</feature>
<dbReference type="SUPFAM" id="SSF49785">
    <property type="entry name" value="Galactose-binding domain-like"/>
    <property type="match status" value="1"/>
</dbReference>
<dbReference type="AlphaFoldDB" id="A0A4Q9DSP8"/>
<evidence type="ECO:0000259" key="13">
    <source>
        <dbReference type="Pfam" id="PF00703"/>
    </source>
</evidence>
<evidence type="ECO:0000313" key="18">
    <source>
        <dbReference type="Proteomes" id="UP000293142"/>
    </source>
</evidence>